<sequence>MLFYKKIVSRFRKKDGIFFIKLEKLLGFAPKNLRYYEEAFTHPAVKKAQGTPHISYERLEFLGDAVLGAVIAHYLFTEAPNENEGYLTKMRAKMVQRNYLNQIGEELKLKDFLKNENKPNLLGGNITGNLFEALVGAIYLDQGYQKATQFIYRVLINSHINIKELEGKIISYKSLLVEWSQKQHKTIVFETDQDYEYSSNIKYFVSKLIVNDKVFAKARDTSKKKAEEKTAKRAFFKITGTIRKKKSNKNTKKLKI</sequence>
<comment type="cofactor">
    <cofactor evidence="8">
        <name>Mg(2+)</name>
        <dbReference type="ChEBI" id="CHEBI:18420"/>
    </cofactor>
</comment>
<proteinExistence type="inferred from homology"/>
<evidence type="ECO:0000256" key="7">
    <source>
        <dbReference type="ARBA" id="ARBA00022884"/>
    </source>
</evidence>
<dbReference type="SUPFAM" id="SSF69065">
    <property type="entry name" value="RNase III domain-like"/>
    <property type="match status" value="1"/>
</dbReference>
<keyword evidence="8" id="KW-0819">tRNA processing</keyword>
<comment type="catalytic activity">
    <reaction evidence="1 8">
        <text>Endonucleolytic cleavage to 5'-phosphomonoester.</text>
        <dbReference type="EC" id="3.1.26.3"/>
    </reaction>
</comment>
<evidence type="ECO:0000256" key="4">
    <source>
        <dbReference type="ARBA" id="ARBA00022722"/>
    </source>
</evidence>
<keyword evidence="3 8" id="KW-0507">mRNA processing</keyword>
<evidence type="ECO:0000256" key="1">
    <source>
        <dbReference type="ARBA" id="ARBA00000109"/>
    </source>
</evidence>
<accession>A0AAV5AW54</accession>
<dbReference type="InterPro" id="IPR036389">
    <property type="entry name" value="RNase_III_sf"/>
</dbReference>
<dbReference type="SMART" id="SM00535">
    <property type="entry name" value="RIBOc"/>
    <property type="match status" value="1"/>
</dbReference>
<comment type="subcellular location">
    <subcellularLocation>
        <location evidence="8">Cytoplasm</location>
    </subcellularLocation>
</comment>
<keyword evidence="8" id="KW-0698">rRNA processing</keyword>
<keyword evidence="8" id="KW-0479">Metal-binding</keyword>
<organism evidence="11 13">
    <name type="scientific">Capnocytophaga catalasegens</name>
    <dbReference type="NCBI Taxonomy" id="1004260"/>
    <lineage>
        <taxon>Bacteria</taxon>
        <taxon>Pseudomonadati</taxon>
        <taxon>Bacteroidota</taxon>
        <taxon>Flavobacteriia</taxon>
        <taxon>Flavobacteriales</taxon>
        <taxon>Flavobacteriaceae</taxon>
        <taxon>Capnocytophaga</taxon>
    </lineage>
</organism>
<evidence type="ECO:0000313" key="13">
    <source>
        <dbReference type="Proteomes" id="UP001207736"/>
    </source>
</evidence>
<keyword evidence="8" id="KW-0699">rRNA-binding</keyword>
<feature type="domain" description="RNase III" evidence="10">
    <location>
        <begin position="19"/>
        <end position="143"/>
    </location>
</feature>
<protein>
    <recommendedName>
        <fullName evidence="8">Ribonuclease 3</fullName>
        <ecNumber evidence="8">3.1.26.3</ecNumber>
    </recommendedName>
    <alternativeName>
        <fullName evidence="8">Ribonuclease III</fullName>
        <shortName evidence="8">RNase III</shortName>
    </alternativeName>
</protein>
<evidence type="ECO:0000313" key="14">
    <source>
        <dbReference type="Proteomes" id="UP001208692"/>
    </source>
</evidence>
<dbReference type="SUPFAM" id="SSF54768">
    <property type="entry name" value="dsRNA-binding domain-like"/>
    <property type="match status" value="1"/>
</dbReference>
<evidence type="ECO:0000256" key="2">
    <source>
        <dbReference type="ARBA" id="ARBA00010183"/>
    </source>
</evidence>
<evidence type="ECO:0000313" key="11">
    <source>
        <dbReference type="EMBL" id="GJM49585.1"/>
    </source>
</evidence>
<keyword evidence="6 8" id="KW-0378">Hydrolase</keyword>
<dbReference type="Gene3D" id="1.10.1520.10">
    <property type="entry name" value="Ribonuclease III domain"/>
    <property type="match status" value="1"/>
</dbReference>
<feature type="active site" evidence="8">
    <location>
        <position position="64"/>
    </location>
</feature>
<keyword evidence="8" id="KW-0460">Magnesium</keyword>
<dbReference type="InterPro" id="IPR011907">
    <property type="entry name" value="RNase_III"/>
</dbReference>
<dbReference type="Pfam" id="PF14622">
    <property type="entry name" value="Ribonucleas_3_3"/>
    <property type="match status" value="1"/>
</dbReference>
<dbReference type="GO" id="GO:0019843">
    <property type="term" value="F:rRNA binding"/>
    <property type="evidence" value="ECO:0007669"/>
    <property type="project" value="UniProtKB-KW"/>
</dbReference>
<dbReference type="NCBIfam" id="TIGR02191">
    <property type="entry name" value="RNaseIII"/>
    <property type="match status" value="1"/>
</dbReference>
<keyword evidence="14" id="KW-1185">Reference proteome</keyword>
<dbReference type="CDD" id="cd00593">
    <property type="entry name" value="RIBOc"/>
    <property type="match status" value="1"/>
</dbReference>
<evidence type="ECO:0000256" key="5">
    <source>
        <dbReference type="ARBA" id="ARBA00022759"/>
    </source>
</evidence>
<dbReference type="PROSITE" id="PS50142">
    <property type="entry name" value="RNASE_3_2"/>
    <property type="match status" value="1"/>
</dbReference>
<dbReference type="Gene3D" id="3.30.160.20">
    <property type="match status" value="1"/>
</dbReference>
<dbReference type="HAMAP" id="MF_00104">
    <property type="entry name" value="RNase_III"/>
    <property type="match status" value="1"/>
</dbReference>
<name>A0AAV5AW54_9FLAO</name>
<comment type="subunit">
    <text evidence="8">Homodimer.</text>
</comment>
<dbReference type="GO" id="GO:0005737">
    <property type="term" value="C:cytoplasm"/>
    <property type="evidence" value="ECO:0007669"/>
    <property type="project" value="UniProtKB-SubCell"/>
</dbReference>
<dbReference type="InterPro" id="IPR014720">
    <property type="entry name" value="dsRBD_dom"/>
</dbReference>
<dbReference type="GO" id="GO:0006397">
    <property type="term" value="P:mRNA processing"/>
    <property type="evidence" value="ECO:0007669"/>
    <property type="project" value="UniProtKB-UniRule"/>
</dbReference>
<keyword evidence="5 8" id="KW-0255">Endonuclease</keyword>
<feature type="binding site" evidence="8">
    <location>
        <position position="132"/>
    </location>
    <ligand>
        <name>Mg(2+)</name>
        <dbReference type="ChEBI" id="CHEBI:18420"/>
    </ligand>
</feature>
<reference evidence="11 14" key="1">
    <citation type="submission" date="2021-11" db="EMBL/GenBank/DDBJ databases">
        <title>Draft genome sequence of Capnocytophaga sp. strain KC07075 isolated from cat oral cavity.</title>
        <authorList>
            <person name="Suzuki M."/>
            <person name="Imaoka K."/>
            <person name="Kimura M."/>
            <person name="Morikawa S."/>
            <person name="Maeda K."/>
        </authorList>
    </citation>
    <scope>NUCLEOTIDE SEQUENCE</scope>
    <source>
        <strain evidence="11">KC07075</strain>
        <strain evidence="12 14">KC07079</strain>
    </source>
</reference>
<feature type="binding site" evidence="8">
    <location>
        <position position="129"/>
    </location>
    <ligand>
        <name>Mg(2+)</name>
        <dbReference type="ChEBI" id="CHEBI:18420"/>
    </ligand>
</feature>
<feature type="binding site" evidence="8">
    <location>
        <position position="60"/>
    </location>
    <ligand>
        <name>Mg(2+)</name>
        <dbReference type="ChEBI" id="CHEBI:18420"/>
    </ligand>
</feature>
<keyword evidence="7 8" id="KW-0694">RNA-binding</keyword>
<dbReference type="GO" id="GO:0006364">
    <property type="term" value="P:rRNA processing"/>
    <property type="evidence" value="ECO:0007669"/>
    <property type="project" value="UniProtKB-UniRule"/>
</dbReference>
<feature type="active site" evidence="8">
    <location>
        <position position="132"/>
    </location>
</feature>
<evidence type="ECO:0000259" key="9">
    <source>
        <dbReference type="PROSITE" id="PS50137"/>
    </source>
</evidence>
<dbReference type="EMBL" id="BQKA01000011">
    <property type="protein sequence ID" value="GJM49585.1"/>
    <property type="molecule type" value="Genomic_DNA"/>
</dbReference>
<dbReference type="PANTHER" id="PTHR11207:SF0">
    <property type="entry name" value="RIBONUCLEASE 3"/>
    <property type="match status" value="1"/>
</dbReference>
<dbReference type="GO" id="GO:0004525">
    <property type="term" value="F:ribonuclease III activity"/>
    <property type="evidence" value="ECO:0007669"/>
    <property type="project" value="UniProtKB-UniRule"/>
</dbReference>
<comment type="function">
    <text evidence="8">Digests double-stranded RNA. Involved in the processing of primary rRNA transcript to yield the immediate precursors to the large and small rRNAs (23S and 16S). Processes some mRNAs, and tRNAs when they are encoded in the rRNA operon. Processes pre-crRNA and tracrRNA of type II CRISPR loci if present in the organism.</text>
</comment>
<dbReference type="GO" id="GO:0046872">
    <property type="term" value="F:metal ion binding"/>
    <property type="evidence" value="ECO:0007669"/>
    <property type="project" value="UniProtKB-KW"/>
</dbReference>
<keyword evidence="8" id="KW-0963">Cytoplasm</keyword>
<evidence type="ECO:0000256" key="8">
    <source>
        <dbReference type="HAMAP-Rule" id="MF_00104"/>
    </source>
</evidence>
<comment type="similarity">
    <text evidence="2">Belongs to the ribonuclease III family.</text>
</comment>
<dbReference type="PROSITE" id="PS50137">
    <property type="entry name" value="DS_RBD"/>
    <property type="match status" value="1"/>
</dbReference>
<dbReference type="AlphaFoldDB" id="A0AAV5AW54"/>
<dbReference type="InterPro" id="IPR000999">
    <property type="entry name" value="RNase_III_dom"/>
</dbReference>
<dbReference type="EMBL" id="BQKB01000022">
    <property type="protein sequence ID" value="GJM52932.1"/>
    <property type="molecule type" value="Genomic_DNA"/>
</dbReference>
<feature type="domain" description="DRBM" evidence="9">
    <location>
        <begin position="171"/>
        <end position="240"/>
    </location>
</feature>
<evidence type="ECO:0000256" key="6">
    <source>
        <dbReference type="ARBA" id="ARBA00022801"/>
    </source>
</evidence>
<dbReference type="GO" id="GO:0003725">
    <property type="term" value="F:double-stranded RNA binding"/>
    <property type="evidence" value="ECO:0007669"/>
    <property type="project" value="TreeGrafter"/>
</dbReference>
<dbReference type="Pfam" id="PF00035">
    <property type="entry name" value="dsrm"/>
    <property type="match status" value="1"/>
</dbReference>
<dbReference type="GO" id="GO:0008033">
    <property type="term" value="P:tRNA processing"/>
    <property type="evidence" value="ECO:0007669"/>
    <property type="project" value="UniProtKB-KW"/>
</dbReference>
<dbReference type="PANTHER" id="PTHR11207">
    <property type="entry name" value="RIBONUCLEASE III"/>
    <property type="match status" value="1"/>
</dbReference>
<evidence type="ECO:0000256" key="3">
    <source>
        <dbReference type="ARBA" id="ARBA00022664"/>
    </source>
</evidence>
<dbReference type="PROSITE" id="PS00517">
    <property type="entry name" value="RNASE_3_1"/>
    <property type="match status" value="1"/>
</dbReference>
<dbReference type="EC" id="3.1.26.3" evidence="8"/>
<dbReference type="Proteomes" id="UP001208692">
    <property type="component" value="Unassembled WGS sequence"/>
</dbReference>
<evidence type="ECO:0000313" key="12">
    <source>
        <dbReference type="EMBL" id="GJM52932.1"/>
    </source>
</evidence>
<keyword evidence="4 8" id="KW-0540">Nuclease</keyword>
<dbReference type="RefSeq" id="WP_264845193.1">
    <property type="nucleotide sequence ID" value="NZ_BPMA01000006.1"/>
</dbReference>
<comment type="caution">
    <text evidence="11">The sequence shown here is derived from an EMBL/GenBank/DDBJ whole genome shotgun (WGS) entry which is preliminary data.</text>
</comment>
<dbReference type="GO" id="GO:0010468">
    <property type="term" value="P:regulation of gene expression"/>
    <property type="evidence" value="ECO:0007669"/>
    <property type="project" value="TreeGrafter"/>
</dbReference>
<evidence type="ECO:0000259" key="10">
    <source>
        <dbReference type="PROSITE" id="PS50142"/>
    </source>
</evidence>
<dbReference type="Proteomes" id="UP001207736">
    <property type="component" value="Unassembled WGS sequence"/>
</dbReference>
<gene>
    <name evidence="8 11" type="primary">rnc</name>
    <name evidence="11" type="ORF">RCZ15_05600</name>
    <name evidence="12" type="ORF">RCZ16_12490</name>
</gene>